<proteinExistence type="predicted"/>
<name>Q2WAN3_PARM1</name>
<dbReference type="STRING" id="342108.amb0288"/>
<dbReference type="EMBL" id="AP007255">
    <property type="protein sequence ID" value="BAE49092.1"/>
    <property type="molecule type" value="Genomic_DNA"/>
</dbReference>
<protein>
    <recommendedName>
        <fullName evidence="3">DUF1269 domain-containing protein</fullName>
    </recommendedName>
</protein>
<keyword evidence="2" id="KW-1185">Reference proteome</keyword>
<gene>
    <name evidence="1" type="ordered locus">amb0288</name>
</gene>
<dbReference type="Proteomes" id="UP000007058">
    <property type="component" value="Chromosome"/>
</dbReference>
<dbReference type="AlphaFoldDB" id="Q2WAN3"/>
<evidence type="ECO:0000313" key="2">
    <source>
        <dbReference type="Proteomes" id="UP000007058"/>
    </source>
</evidence>
<sequence length="199" mass="20555">MLPPLQTPAFGAQWIPKGRHEENPMTAALKPRPGALREVVGTFADRAHFEAAVSALLTEGFGRDKLSVLTSHDSLDAAEGPAGAKARKWRDGLIALMGELKYEGPLVAAGLIALAAGPVGAVIAGLVAAGVGSVAVKEVLDEVAAIPDSDGFVRALAAGSVILWVATDSLDEEAKVRALLDNAGGANIHIFERAKGTRH</sequence>
<dbReference type="KEGG" id="mag:amb0288"/>
<organism evidence="1 2">
    <name type="scientific">Paramagnetospirillum magneticum (strain ATCC 700264 / AMB-1)</name>
    <name type="common">Magnetospirillum magneticum</name>
    <dbReference type="NCBI Taxonomy" id="342108"/>
    <lineage>
        <taxon>Bacteria</taxon>
        <taxon>Pseudomonadati</taxon>
        <taxon>Pseudomonadota</taxon>
        <taxon>Alphaproteobacteria</taxon>
        <taxon>Rhodospirillales</taxon>
        <taxon>Magnetospirillaceae</taxon>
        <taxon>Paramagnetospirillum</taxon>
    </lineage>
</organism>
<evidence type="ECO:0008006" key="3">
    <source>
        <dbReference type="Google" id="ProtNLM"/>
    </source>
</evidence>
<evidence type="ECO:0000313" key="1">
    <source>
        <dbReference type="EMBL" id="BAE49092.1"/>
    </source>
</evidence>
<accession>Q2WAN3</accession>
<dbReference type="HOGENOM" id="CLU_112470_0_0_5"/>
<reference evidence="1 2" key="1">
    <citation type="journal article" date="2005" name="DNA Res.">
        <title>Complete genome sequence of the facultative anaerobic magnetotactic bacterium Magnetospirillum sp. strain AMB-1.</title>
        <authorList>
            <person name="Matsunaga T."/>
            <person name="Okamura Y."/>
            <person name="Fukuda Y."/>
            <person name="Wahyudi A.T."/>
            <person name="Murase Y."/>
            <person name="Takeyama H."/>
        </authorList>
    </citation>
    <scope>NUCLEOTIDE SEQUENCE [LARGE SCALE GENOMIC DNA]</scope>
    <source>
        <strain evidence="2">ATCC 700264 / AMB-1</strain>
    </source>
</reference>